<keyword evidence="1" id="KW-0472">Membrane</keyword>
<keyword evidence="4" id="KW-1185">Reference proteome</keyword>
<proteinExistence type="predicted"/>
<name>A0A5C5Y6B0_9PLAN</name>
<organism evidence="3 4">
    <name type="scientific">Crateriforma conspicua</name>
    <dbReference type="NCBI Taxonomy" id="2527996"/>
    <lineage>
        <taxon>Bacteria</taxon>
        <taxon>Pseudomonadati</taxon>
        <taxon>Planctomycetota</taxon>
        <taxon>Planctomycetia</taxon>
        <taxon>Planctomycetales</taxon>
        <taxon>Planctomycetaceae</taxon>
        <taxon>Crateriforma</taxon>
    </lineage>
</organism>
<dbReference type="PANTHER" id="PTHR31528">
    <property type="entry name" value="4-AMINO-5-HYDROXYMETHYL-2-METHYLPYRIMIDINE PHOSPHATE SYNTHASE THI11-RELATED"/>
    <property type="match status" value="1"/>
</dbReference>
<feature type="transmembrane region" description="Helical" evidence="1">
    <location>
        <begin position="21"/>
        <end position="40"/>
    </location>
</feature>
<dbReference type="SUPFAM" id="SSF53850">
    <property type="entry name" value="Periplasmic binding protein-like II"/>
    <property type="match status" value="1"/>
</dbReference>
<feature type="domain" description="SsuA/THI5-like" evidence="2">
    <location>
        <begin position="73"/>
        <end position="278"/>
    </location>
</feature>
<keyword evidence="1" id="KW-1133">Transmembrane helix</keyword>
<evidence type="ECO:0000259" key="2">
    <source>
        <dbReference type="Pfam" id="PF09084"/>
    </source>
</evidence>
<dbReference type="OrthoDB" id="9815602at2"/>
<dbReference type="GO" id="GO:0009228">
    <property type="term" value="P:thiamine biosynthetic process"/>
    <property type="evidence" value="ECO:0007669"/>
    <property type="project" value="InterPro"/>
</dbReference>
<dbReference type="PANTHER" id="PTHR31528:SF3">
    <property type="entry name" value="THIAMINE BIOSYNTHESIS PROTEIN HI_0357-RELATED"/>
    <property type="match status" value="1"/>
</dbReference>
<evidence type="ECO:0000313" key="3">
    <source>
        <dbReference type="EMBL" id="TWT70273.1"/>
    </source>
</evidence>
<dbReference type="Pfam" id="PF09084">
    <property type="entry name" value="NMT1"/>
    <property type="match status" value="1"/>
</dbReference>
<comment type="caution">
    <text evidence="3">The sequence shown here is derived from an EMBL/GenBank/DDBJ whole genome shotgun (WGS) entry which is preliminary data.</text>
</comment>
<protein>
    <submittedName>
        <fullName evidence="3">NMT1/THI5 like protein</fullName>
    </submittedName>
</protein>
<dbReference type="InterPro" id="IPR015168">
    <property type="entry name" value="SsuA/THI5"/>
</dbReference>
<dbReference type="AlphaFoldDB" id="A0A5C5Y6B0"/>
<reference evidence="3 4" key="1">
    <citation type="submission" date="2019-02" db="EMBL/GenBank/DDBJ databases">
        <title>Deep-cultivation of Planctomycetes and their phenomic and genomic characterization uncovers novel biology.</title>
        <authorList>
            <person name="Wiegand S."/>
            <person name="Jogler M."/>
            <person name="Boedeker C."/>
            <person name="Pinto D."/>
            <person name="Vollmers J."/>
            <person name="Rivas-Marin E."/>
            <person name="Kohn T."/>
            <person name="Peeters S.H."/>
            <person name="Heuer A."/>
            <person name="Rast P."/>
            <person name="Oberbeckmann S."/>
            <person name="Bunk B."/>
            <person name="Jeske O."/>
            <person name="Meyerdierks A."/>
            <person name="Storesund J.E."/>
            <person name="Kallscheuer N."/>
            <person name="Luecker S."/>
            <person name="Lage O.M."/>
            <person name="Pohl T."/>
            <person name="Merkel B.J."/>
            <person name="Hornburger P."/>
            <person name="Mueller R.-W."/>
            <person name="Bruemmer F."/>
            <person name="Labrenz M."/>
            <person name="Spormann A.M."/>
            <person name="Op Den Camp H."/>
            <person name="Overmann J."/>
            <person name="Amann R."/>
            <person name="Jetten M.S.M."/>
            <person name="Mascher T."/>
            <person name="Medema M.H."/>
            <person name="Devos D.P."/>
            <person name="Kaster A.-K."/>
            <person name="Ovreas L."/>
            <person name="Rohde M."/>
            <person name="Galperin M.Y."/>
            <person name="Jogler C."/>
        </authorList>
    </citation>
    <scope>NUCLEOTIDE SEQUENCE [LARGE SCALE GENOMIC DNA]</scope>
    <source>
        <strain evidence="3 4">Pan14r</strain>
    </source>
</reference>
<dbReference type="InterPro" id="IPR027939">
    <property type="entry name" value="NMT1/THI5"/>
</dbReference>
<accession>A0A5C5Y6B0</accession>
<dbReference type="RefSeq" id="WP_146439258.1">
    <property type="nucleotide sequence ID" value="NZ_SJPL01000001.1"/>
</dbReference>
<dbReference type="Proteomes" id="UP000317238">
    <property type="component" value="Unassembled WGS sequence"/>
</dbReference>
<dbReference type="Gene3D" id="3.40.190.10">
    <property type="entry name" value="Periplasmic binding protein-like II"/>
    <property type="match status" value="2"/>
</dbReference>
<evidence type="ECO:0000256" key="1">
    <source>
        <dbReference type="SAM" id="Phobius"/>
    </source>
</evidence>
<sequence length="359" mass="39660">MSSQRFRFDRTPGKRPRHSRTFIHRVTGLIIASGLLFTLGCRQSDQPPVVTAADQARADQLAVRVQLNWYPETEHGGIYQAQADGTYAAAGLNVEIRPGGRATPVAPELDLGRCHFAITGADDVIQFRRQGSKVVAVLAAVQNHPRCIMVQAASPVQSFDDFATSGMTLQCQPGRAFLDFLEQRGYLKQVKQVPYHGSVASLVTDPTIAIQAYSFAEPLLAKQQGVQTRQLMVSDLGWNPYSSVLVTTETLIEEQPELVRKFVQATRQGWQHYFDNPALGNAAVLDANQHGMTAEALQFGVEQMKPLAVPQDMTSQDIGMMTLDRWKTLVEQMDSLDPQRAGKVRPDDCFTTAFLGDEI</sequence>
<dbReference type="EMBL" id="SJPL01000001">
    <property type="protein sequence ID" value="TWT70273.1"/>
    <property type="molecule type" value="Genomic_DNA"/>
</dbReference>
<gene>
    <name evidence="3" type="ORF">Pan14r_25780</name>
</gene>
<evidence type="ECO:0000313" key="4">
    <source>
        <dbReference type="Proteomes" id="UP000317238"/>
    </source>
</evidence>
<keyword evidence="1" id="KW-0812">Transmembrane</keyword>